<evidence type="ECO:0000256" key="2">
    <source>
        <dbReference type="ARBA" id="ARBA00005179"/>
    </source>
</evidence>
<dbReference type="STRING" id="180088.A0A1J8QSI2"/>
<dbReference type="SMART" id="SM01083">
    <property type="entry name" value="Cir_N"/>
    <property type="match status" value="1"/>
</dbReference>
<evidence type="ECO:0000313" key="13">
    <source>
        <dbReference type="Proteomes" id="UP000183567"/>
    </source>
</evidence>
<name>A0A1J8QSI2_9AGAM</name>
<keyword evidence="6" id="KW-0560">Oxidoreductase</keyword>
<dbReference type="GO" id="GO:0005506">
    <property type="term" value="F:iron ion binding"/>
    <property type="evidence" value="ECO:0007669"/>
    <property type="project" value="InterPro"/>
</dbReference>
<dbReference type="PRINTS" id="PR00385">
    <property type="entry name" value="P450"/>
</dbReference>
<dbReference type="GO" id="GO:0020037">
    <property type="term" value="F:heme binding"/>
    <property type="evidence" value="ECO:0007669"/>
    <property type="project" value="InterPro"/>
</dbReference>
<feature type="compositionally biased region" description="Basic and acidic residues" evidence="10">
    <location>
        <begin position="571"/>
        <end position="581"/>
    </location>
</feature>
<evidence type="ECO:0000256" key="7">
    <source>
        <dbReference type="ARBA" id="ARBA00023004"/>
    </source>
</evidence>
<comment type="caution">
    <text evidence="12">The sequence shown here is derived from an EMBL/GenBank/DDBJ whole genome shotgun (WGS) entry which is preliminary data.</text>
</comment>
<evidence type="ECO:0000256" key="1">
    <source>
        <dbReference type="ARBA" id="ARBA00001971"/>
    </source>
</evidence>
<feature type="compositionally biased region" description="Polar residues" evidence="10">
    <location>
        <begin position="516"/>
        <end position="529"/>
    </location>
</feature>
<evidence type="ECO:0000313" key="12">
    <source>
        <dbReference type="EMBL" id="OJA12370.1"/>
    </source>
</evidence>
<feature type="compositionally biased region" description="Low complexity" evidence="10">
    <location>
        <begin position="530"/>
        <end position="543"/>
    </location>
</feature>
<accession>A0A1J8QSI2</accession>
<gene>
    <name evidence="12" type="ORF">AZE42_04341</name>
</gene>
<feature type="compositionally biased region" description="Basic and acidic residues" evidence="10">
    <location>
        <begin position="613"/>
        <end position="623"/>
    </location>
</feature>
<protein>
    <recommendedName>
        <fullName evidence="11">CBF1-interacting co-repressor CIR N-terminal domain-containing protein</fullName>
    </recommendedName>
</protein>
<dbReference type="InterPro" id="IPR001128">
    <property type="entry name" value="Cyt_P450"/>
</dbReference>
<evidence type="ECO:0000256" key="3">
    <source>
        <dbReference type="ARBA" id="ARBA00010617"/>
    </source>
</evidence>
<dbReference type="InterPro" id="IPR019339">
    <property type="entry name" value="CIR_N_dom"/>
</dbReference>
<keyword evidence="5 9" id="KW-0479">Metal-binding</keyword>
<dbReference type="PANTHER" id="PTHR46300:SF1">
    <property type="entry name" value="P450, PUTATIVE (EUROFUNG)-RELATED"/>
    <property type="match status" value="1"/>
</dbReference>
<dbReference type="Gene3D" id="1.10.630.10">
    <property type="entry name" value="Cytochrome P450"/>
    <property type="match status" value="1"/>
</dbReference>
<evidence type="ECO:0000256" key="10">
    <source>
        <dbReference type="SAM" id="MobiDB-lite"/>
    </source>
</evidence>
<dbReference type="InterPro" id="IPR050364">
    <property type="entry name" value="Cytochrome_P450_fung"/>
</dbReference>
<organism evidence="12 13">
    <name type="scientific">Rhizopogon vesiculosus</name>
    <dbReference type="NCBI Taxonomy" id="180088"/>
    <lineage>
        <taxon>Eukaryota</taxon>
        <taxon>Fungi</taxon>
        <taxon>Dikarya</taxon>
        <taxon>Basidiomycota</taxon>
        <taxon>Agaricomycotina</taxon>
        <taxon>Agaricomycetes</taxon>
        <taxon>Agaricomycetidae</taxon>
        <taxon>Boletales</taxon>
        <taxon>Suillineae</taxon>
        <taxon>Rhizopogonaceae</taxon>
        <taxon>Rhizopogon</taxon>
    </lineage>
</organism>
<dbReference type="AlphaFoldDB" id="A0A1J8QSI2"/>
<proteinExistence type="inferred from homology"/>
<dbReference type="Proteomes" id="UP000183567">
    <property type="component" value="Unassembled WGS sequence"/>
</dbReference>
<feature type="binding site" description="axial binding residue" evidence="9">
    <location>
        <position position="272"/>
    </location>
    <ligand>
        <name>heme</name>
        <dbReference type="ChEBI" id="CHEBI:30413"/>
    </ligand>
    <ligandPart>
        <name>Fe</name>
        <dbReference type="ChEBI" id="CHEBI:18248"/>
    </ligandPart>
</feature>
<comment type="cofactor">
    <cofactor evidence="1 9">
        <name>heme</name>
        <dbReference type="ChEBI" id="CHEBI:30413"/>
    </cofactor>
</comment>
<comment type="pathway">
    <text evidence="2">Secondary metabolite biosynthesis.</text>
</comment>
<dbReference type="OrthoDB" id="2789670at2759"/>
<dbReference type="GO" id="GO:0004497">
    <property type="term" value="F:monooxygenase activity"/>
    <property type="evidence" value="ECO:0007669"/>
    <property type="project" value="UniProtKB-KW"/>
</dbReference>
<evidence type="ECO:0000256" key="4">
    <source>
        <dbReference type="ARBA" id="ARBA00022617"/>
    </source>
</evidence>
<keyword evidence="4 9" id="KW-0349">Heme</keyword>
<dbReference type="PRINTS" id="PR00463">
    <property type="entry name" value="EP450I"/>
</dbReference>
<sequence>MSIAYGKTTPSTYTDPEVVAITRNLTRFGQIIKPGAYLVDTFPILRFVPGYLSQLKAWHKEEVALFDGLLDAIRRQMREGTAVPSSAKFILENQKQYGLQDEELSFLVGGIFGAGAETMATTITFMMMAAATHSEAQDRVQDELDNVVGRARCGWHPFLSRRTSELKYLIEPVPTFEDQDMLPQVTAFMLETMRWRPVSIGGIPHRASKDIIWKNYLIPAGAIVIGNHWAIANDPEVFPEPQKFNPQRWINESGQLRGDLRFFPYGFGRRVCLGQHVANRSIFISTALILWAFRLAENPAAKIDTFGFTDSGNINALPFEICFEKRVDEKVIRELSALKYRNIAHTSVCVTTSVFDMGKLNIAHHKSYHPYRRDNIERVRKDEEEAAHKEAEAEGRIVLADAEARLDVLRERAGLGKGKGKKKEDDMKPIEDAKVAIAASSSNKGHINLFEDLEQQEMITSIRATKKTTPSETERGVPLAPSAKDLRPWYSEGNKEKEYPEDEKHERLRKRDMASKTLNDPLTAITHQLASRSSSSNSSPAPQRSKHRPQPGSNGSMKPPPPPSDATSMRLARESSERERALALVRRKQREMRGSETPSTVHGGLDEGYGDVFNRREVEEAHSYRRRRW</sequence>
<evidence type="ECO:0000259" key="11">
    <source>
        <dbReference type="SMART" id="SM01083"/>
    </source>
</evidence>
<keyword evidence="8" id="KW-0503">Monooxygenase</keyword>
<evidence type="ECO:0000256" key="6">
    <source>
        <dbReference type="ARBA" id="ARBA00023002"/>
    </source>
</evidence>
<keyword evidence="13" id="KW-1185">Reference proteome</keyword>
<evidence type="ECO:0000256" key="5">
    <source>
        <dbReference type="ARBA" id="ARBA00022723"/>
    </source>
</evidence>
<feature type="region of interest" description="Disordered" evidence="10">
    <location>
        <begin position="464"/>
        <end position="629"/>
    </location>
</feature>
<reference evidence="12 13" key="1">
    <citation type="submission" date="2016-03" db="EMBL/GenBank/DDBJ databases">
        <title>Comparative genomics of the ectomycorrhizal sister species Rhizopogon vinicolor and Rhizopogon vesiculosus (Basidiomycota: Boletales) reveals a divergence of the mating type B locus.</title>
        <authorList>
            <person name="Mujic A.B."/>
            <person name="Kuo A."/>
            <person name="Tritt A."/>
            <person name="Lipzen A."/>
            <person name="Chen C."/>
            <person name="Johnson J."/>
            <person name="Sharma A."/>
            <person name="Barry K."/>
            <person name="Grigoriev I.V."/>
            <person name="Spatafora J.W."/>
        </authorList>
    </citation>
    <scope>NUCLEOTIDE SEQUENCE [LARGE SCALE GENOMIC DNA]</scope>
    <source>
        <strain evidence="12 13">AM-OR11-056</strain>
    </source>
</reference>
<comment type="similarity">
    <text evidence="3">Belongs to the cytochrome P450 family.</text>
</comment>
<dbReference type="Pfam" id="PF00067">
    <property type="entry name" value="p450"/>
    <property type="match status" value="1"/>
</dbReference>
<feature type="domain" description="CBF1-interacting co-repressor CIR N-terminal" evidence="11">
    <location>
        <begin position="367"/>
        <end position="403"/>
    </location>
</feature>
<keyword evidence="7 9" id="KW-0408">Iron</keyword>
<dbReference type="Pfam" id="PF10197">
    <property type="entry name" value="Cir_N"/>
    <property type="match status" value="1"/>
</dbReference>
<dbReference type="InterPro" id="IPR036396">
    <property type="entry name" value="Cyt_P450_sf"/>
</dbReference>
<dbReference type="GO" id="GO:0016705">
    <property type="term" value="F:oxidoreductase activity, acting on paired donors, with incorporation or reduction of molecular oxygen"/>
    <property type="evidence" value="ECO:0007669"/>
    <property type="project" value="InterPro"/>
</dbReference>
<dbReference type="PANTHER" id="PTHR46300">
    <property type="entry name" value="P450, PUTATIVE (EUROFUNG)-RELATED-RELATED"/>
    <property type="match status" value="1"/>
</dbReference>
<dbReference type="EMBL" id="LVVM01004688">
    <property type="protein sequence ID" value="OJA12370.1"/>
    <property type="molecule type" value="Genomic_DNA"/>
</dbReference>
<dbReference type="SUPFAM" id="SSF48264">
    <property type="entry name" value="Cytochrome P450"/>
    <property type="match status" value="1"/>
</dbReference>
<dbReference type="InterPro" id="IPR002401">
    <property type="entry name" value="Cyt_P450_E_grp-I"/>
</dbReference>
<evidence type="ECO:0000256" key="9">
    <source>
        <dbReference type="PIRSR" id="PIRSR602401-1"/>
    </source>
</evidence>
<feature type="compositionally biased region" description="Basic and acidic residues" evidence="10">
    <location>
        <begin position="493"/>
        <end position="514"/>
    </location>
</feature>
<evidence type="ECO:0000256" key="8">
    <source>
        <dbReference type="ARBA" id="ARBA00023033"/>
    </source>
</evidence>